<sequence length="115" mass="13383">MKKVEDMLIRKITKKPILTILYALNEGPKRWSELEKLINKRYVHEGIRELLNLGLVEVELVFDTPTGSKAYQLTPLGKKVVQLLEQIEKEFEEYHSKAPTKDPEEFIGELMEGEK</sequence>
<dbReference type="Gene3D" id="1.10.10.10">
    <property type="entry name" value="Winged helix-like DNA-binding domain superfamily/Winged helix DNA-binding domain"/>
    <property type="match status" value="1"/>
</dbReference>
<feature type="domain" description="HTH hxlR-type" evidence="2">
    <location>
        <begin position="12"/>
        <end position="96"/>
    </location>
</feature>
<reference evidence="3" key="1">
    <citation type="journal article" date="2024" name="ISME J.">
        <title>Pleomorphic viruses establish stable relationship with marine hyperthermophilic archaea.</title>
        <authorList>
            <person name="Baquero D.P."/>
            <person name="Bignon E.A."/>
            <person name="Krupovic M."/>
        </authorList>
    </citation>
    <scope>NUCLEOTIDE SEQUENCE</scope>
</reference>
<name>A0AAT9JIF1_9VIRU</name>
<dbReference type="InterPro" id="IPR036390">
    <property type="entry name" value="WH_DNA-bd_sf"/>
</dbReference>
<evidence type="ECO:0000313" key="3">
    <source>
        <dbReference type="EMBL" id="DBA54651.1"/>
    </source>
</evidence>
<gene>
    <name evidence="3" type="ORF">GahPV1_gp14</name>
</gene>
<dbReference type="SUPFAM" id="SSF46785">
    <property type="entry name" value="Winged helix' DNA-binding domain"/>
    <property type="match status" value="1"/>
</dbReference>
<organism evidence="3">
    <name type="scientific">Geoglobus ahangari pleomorphic virus 1</name>
    <dbReference type="NCBI Taxonomy" id="3115752"/>
    <lineage>
        <taxon>Viruses</taxon>
        <taxon>Monodnaviria</taxon>
        <taxon>Trapavirae</taxon>
        <taxon>Calorviricota</taxon>
        <taxon>Caminiviricetes</taxon>
        <taxon>Ageovirales</taxon>
        <taxon>Thalassapleoviridae</taxon>
        <taxon>Geogavirus</taxon>
        <taxon>Geogavirus guaymasense</taxon>
    </lineage>
</organism>
<accession>A0AAT9JIF1</accession>
<dbReference type="InterPro" id="IPR002577">
    <property type="entry name" value="HTH_HxlR"/>
</dbReference>
<proteinExistence type="predicted"/>
<feature type="compositionally biased region" description="Basic and acidic residues" evidence="1">
    <location>
        <begin position="94"/>
        <end position="104"/>
    </location>
</feature>
<protein>
    <submittedName>
        <fullName evidence="3">Winged helix-turn-helix transcriptional regulator</fullName>
    </submittedName>
</protein>
<evidence type="ECO:0000256" key="1">
    <source>
        <dbReference type="SAM" id="MobiDB-lite"/>
    </source>
</evidence>
<dbReference type="InterPro" id="IPR036388">
    <property type="entry name" value="WH-like_DNA-bd_sf"/>
</dbReference>
<dbReference type="EMBL" id="BK065157">
    <property type="protein sequence ID" value="DBA54651.1"/>
    <property type="molecule type" value="Genomic_DNA"/>
</dbReference>
<dbReference type="Pfam" id="PF01638">
    <property type="entry name" value="HxlR"/>
    <property type="match status" value="1"/>
</dbReference>
<evidence type="ECO:0000259" key="2">
    <source>
        <dbReference type="Pfam" id="PF01638"/>
    </source>
</evidence>
<feature type="region of interest" description="Disordered" evidence="1">
    <location>
        <begin position="94"/>
        <end position="115"/>
    </location>
</feature>